<proteinExistence type="predicted"/>
<keyword evidence="2" id="KW-0378">Hydrolase</keyword>
<name>A0A3G8JH96_9ACTN</name>
<evidence type="ECO:0000313" key="3">
    <source>
        <dbReference type="Proteomes" id="UP000271469"/>
    </source>
</evidence>
<feature type="region of interest" description="Disordered" evidence="1">
    <location>
        <begin position="363"/>
        <end position="396"/>
    </location>
</feature>
<organism evidence="2 3">
    <name type="scientific">Gordonia insulae</name>
    <dbReference type="NCBI Taxonomy" id="2420509"/>
    <lineage>
        <taxon>Bacteria</taxon>
        <taxon>Bacillati</taxon>
        <taxon>Actinomycetota</taxon>
        <taxon>Actinomycetes</taxon>
        <taxon>Mycobacteriales</taxon>
        <taxon>Gordoniaceae</taxon>
        <taxon>Gordonia</taxon>
    </lineage>
</organism>
<dbReference type="PANTHER" id="PTHR37574">
    <property type="entry name" value="LIPASE B"/>
    <property type="match status" value="1"/>
</dbReference>
<dbReference type="PANTHER" id="PTHR37574:SF1">
    <property type="entry name" value="LIPASE B"/>
    <property type="match status" value="1"/>
</dbReference>
<dbReference type="GO" id="GO:0004806">
    <property type="term" value="F:triacylglycerol lipase activity"/>
    <property type="evidence" value="ECO:0007669"/>
    <property type="project" value="UniProtKB-EC"/>
</dbReference>
<evidence type="ECO:0000313" key="2">
    <source>
        <dbReference type="EMBL" id="AZG43630.1"/>
    </source>
</evidence>
<gene>
    <name evidence="2" type="primary">estA_1</name>
    <name evidence="2" type="ORF">D7316_00199</name>
</gene>
<sequence>MQIHPIGRILGDALTLPLRVGQKVAAPGIAVAEEVAHHVPQRVLDLHFGSDEVDHHQVVYDFFSGIEPEIRNPGGSLPGANRWDTPPGATHRYPVILVHGTGGGAQSNWGTYVPLLVGEGFSVFTLTYGAVAGAAWPMSALGGMNRIEDSAAEFGAFAQKVLDATGADKIDVVGHSQGTIVPDYWAKFLGGADKIRKYVSLAPLWQGTTAFSHTHEIFHFLNLRFGLDPSTLIPCYSALQMAAGSDFITTLNSDGGPYLPGIEYTNISTEHDEFVRPYTSGQLPGPPGTSVTNIVVQDGCRTDFSDHLAICGSKRAAALVLNALDDHADHVVPCDVVPPFFGSGPIGRVGGAPALIEPFAVGLDEDGASPSVHGADHDADRDLSTEDTTNDERGQR</sequence>
<reference evidence="2 3" key="1">
    <citation type="submission" date="2018-11" db="EMBL/GenBank/DDBJ databases">
        <title>Gordonia insulae sp. nov., isolated from an island soil.</title>
        <authorList>
            <person name="Kim Y.S."/>
            <person name="Kim S.B."/>
        </authorList>
    </citation>
    <scope>NUCLEOTIDE SEQUENCE [LARGE SCALE GENOMIC DNA]</scope>
    <source>
        <strain evidence="2 3">MMS17-SY073</strain>
    </source>
</reference>
<dbReference type="Pfam" id="PF01674">
    <property type="entry name" value="Lipase_2"/>
    <property type="match status" value="1"/>
</dbReference>
<dbReference type="InterPro" id="IPR029058">
    <property type="entry name" value="AB_hydrolase_fold"/>
</dbReference>
<dbReference type="EMBL" id="CP033972">
    <property type="protein sequence ID" value="AZG43630.1"/>
    <property type="molecule type" value="Genomic_DNA"/>
</dbReference>
<dbReference type="Proteomes" id="UP000271469">
    <property type="component" value="Chromosome"/>
</dbReference>
<dbReference type="OrthoDB" id="8871309at2"/>
<dbReference type="RefSeq" id="WP_124706640.1">
    <property type="nucleotide sequence ID" value="NZ_CP033972.1"/>
</dbReference>
<dbReference type="InterPro" id="IPR002918">
    <property type="entry name" value="Lipase_EstA/Esterase_EstB"/>
</dbReference>
<dbReference type="GO" id="GO:0016042">
    <property type="term" value="P:lipid catabolic process"/>
    <property type="evidence" value="ECO:0007669"/>
    <property type="project" value="InterPro"/>
</dbReference>
<keyword evidence="3" id="KW-1185">Reference proteome</keyword>
<dbReference type="KEGG" id="gom:D7316_00199"/>
<protein>
    <submittedName>
        <fullName evidence="2">Lipase EstA</fullName>
        <ecNumber evidence="2">3.1.1.3</ecNumber>
    </submittedName>
</protein>
<evidence type="ECO:0000256" key="1">
    <source>
        <dbReference type="SAM" id="MobiDB-lite"/>
    </source>
</evidence>
<feature type="compositionally biased region" description="Basic and acidic residues" evidence="1">
    <location>
        <begin position="374"/>
        <end position="396"/>
    </location>
</feature>
<dbReference type="InterPro" id="IPR053228">
    <property type="entry name" value="Stereospecific_Lipase"/>
</dbReference>
<dbReference type="AlphaFoldDB" id="A0A3G8JH96"/>
<dbReference type="SUPFAM" id="SSF53474">
    <property type="entry name" value="alpha/beta-Hydrolases"/>
    <property type="match status" value="1"/>
</dbReference>
<dbReference type="EC" id="3.1.1.3" evidence="2"/>
<dbReference type="Gene3D" id="3.40.50.1820">
    <property type="entry name" value="alpha/beta hydrolase"/>
    <property type="match status" value="1"/>
</dbReference>
<accession>A0A3G8JH96</accession>